<keyword evidence="3" id="KW-1185">Reference proteome</keyword>
<dbReference type="RefSeq" id="WP_367917247.1">
    <property type="nucleotide sequence ID" value="NZ_BAABAC010000003.1"/>
</dbReference>
<dbReference type="PANTHER" id="PTHR43586:SF21">
    <property type="entry name" value="PYRIDOXAL PHOSPHATE (PLP)-DEPENDENT ASPARTATE AMINOTRANSFERASE SUPERFAMILY"/>
    <property type="match status" value="1"/>
</dbReference>
<proteinExistence type="predicted"/>
<feature type="domain" description="Aminotransferase class V" evidence="1">
    <location>
        <begin position="27"/>
        <end position="398"/>
    </location>
</feature>
<dbReference type="NCBIfam" id="TIGR01976">
    <property type="entry name" value="am_tr_V_VC1184"/>
    <property type="match status" value="1"/>
</dbReference>
<dbReference type="InterPro" id="IPR000192">
    <property type="entry name" value="Aminotrans_V_dom"/>
</dbReference>
<dbReference type="Gene3D" id="3.90.1150.10">
    <property type="entry name" value="Aspartate Aminotransferase, domain 1"/>
    <property type="match status" value="1"/>
</dbReference>
<comment type="caution">
    <text evidence="2">The sequence shown here is derived from an EMBL/GenBank/DDBJ whole genome shotgun (WGS) entry which is preliminary data.</text>
</comment>
<dbReference type="Pfam" id="PF00266">
    <property type="entry name" value="Aminotran_5"/>
    <property type="match status" value="1"/>
</dbReference>
<sequence length="408" mass="43624">MNDDTPVLDLAAIRARFPSLRSGTAHFDGPGGTQTPDVVAQAIYDTLTGPLSNRGALTEAERNADAAVVGARAAMGDLLGADPSGIVFGRSMTALTMDFARTMAKQWGPGDEVVVTRLDHDSNVRSWVLAAEGVGATVRFADFDRETGELDPAEIARNLSPATRLVAVTAASNLIGTMPDLPAISALVHDAGARLYVDAVHYAAHAVVDVAALGADYLACSPYKFLGPHCGVIWGRPELLEELRPDKLLPSPNHVPERFELGTLPYELLAGTTAAVDFLASLACPDAAQRSRRERLVATMTALEAHEERLRSRIERELLSLPGVTIHSRAERRTPTLLVTVAGHDPRAIQAFLAERGVNAPAGTFYAYEAARHLGLPDYGALRIGLAPYVDDSDVDRLLAGIRDCLTR</sequence>
<dbReference type="Proteomes" id="UP001597229">
    <property type="component" value="Unassembled WGS sequence"/>
</dbReference>
<dbReference type="PANTHER" id="PTHR43586">
    <property type="entry name" value="CYSTEINE DESULFURASE"/>
    <property type="match status" value="1"/>
</dbReference>
<protein>
    <submittedName>
        <fullName evidence="2">Cysteine desulfurase-like protein</fullName>
    </submittedName>
</protein>
<gene>
    <name evidence="2" type="ORF">ACFQ3F_22975</name>
</gene>
<organism evidence="2 3">
    <name type="scientific">Nocardioides ginsengisoli</name>
    <dbReference type="NCBI Taxonomy" id="363868"/>
    <lineage>
        <taxon>Bacteria</taxon>
        <taxon>Bacillati</taxon>
        <taxon>Actinomycetota</taxon>
        <taxon>Actinomycetes</taxon>
        <taxon>Propionibacteriales</taxon>
        <taxon>Nocardioidaceae</taxon>
        <taxon>Nocardioides</taxon>
    </lineage>
</organism>
<dbReference type="InterPro" id="IPR015421">
    <property type="entry name" value="PyrdxlP-dep_Trfase_major"/>
</dbReference>
<dbReference type="InterPro" id="IPR015422">
    <property type="entry name" value="PyrdxlP-dep_Trfase_small"/>
</dbReference>
<name>A0ABW3W5V5_9ACTN</name>
<evidence type="ECO:0000313" key="2">
    <source>
        <dbReference type="EMBL" id="MFD1250671.1"/>
    </source>
</evidence>
<dbReference type="SUPFAM" id="SSF53383">
    <property type="entry name" value="PLP-dependent transferases"/>
    <property type="match status" value="1"/>
</dbReference>
<accession>A0ABW3W5V5</accession>
<reference evidence="3" key="1">
    <citation type="journal article" date="2019" name="Int. J. Syst. Evol. Microbiol.">
        <title>The Global Catalogue of Microorganisms (GCM) 10K type strain sequencing project: providing services to taxonomists for standard genome sequencing and annotation.</title>
        <authorList>
            <consortium name="The Broad Institute Genomics Platform"/>
            <consortium name="The Broad Institute Genome Sequencing Center for Infectious Disease"/>
            <person name="Wu L."/>
            <person name="Ma J."/>
        </authorList>
    </citation>
    <scope>NUCLEOTIDE SEQUENCE [LARGE SCALE GENOMIC DNA]</scope>
    <source>
        <strain evidence="3">CCUG 52478</strain>
    </source>
</reference>
<dbReference type="Gene3D" id="3.40.640.10">
    <property type="entry name" value="Type I PLP-dependent aspartate aminotransferase-like (Major domain)"/>
    <property type="match status" value="1"/>
</dbReference>
<evidence type="ECO:0000259" key="1">
    <source>
        <dbReference type="Pfam" id="PF00266"/>
    </source>
</evidence>
<dbReference type="InterPro" id="IPR011340">
    <property type="entry name" value="Cys_dSase-rel"/>
</dbReference>
<dbReference type="InterPro" id="IPR015424">
    <property type="entry name" value="PyrdxlP-dep_Trfase"/>
</dbReference>
<dbReference type="EMBL" id="JBHTLX010000028">
    <property type="protein sequence ID" value="MFD1250671.1"/>
    <property type="molecule type" value="Genomic_DNA"/>
</dbReference>
<evidence type="ECO:0000313" key="3">
    <source>
        <dbReference type="Proteomes" id="UP001597229"/>
    </source>
</evidence>